<feature type="domain" description="Wolframin OB-fold" evidence="1">
    <location>
        <begin position="1"/>
        <end position="77"/>
    </location>
</feature>
<evidence type="ECO:0000313" key="2">
    <source>
        <dbReference type="EMBL" id="ETN81286.1"/>
    </source>
</evidence>
<dbReference type="AlphaFoldDB" id="W2TJF9"/>
<dbReference type="KEGG" id="nai:NECAME_08594"/>
<evidence type="ECO:0000313" key="3">
    <source>
        <dbReference type="Proteomes" id="UP000053676"/>
    </source>
</evidence>
<dbReference type="InterPro" id="IPR045461">
    <property type="entry name" value="Wolframin_OB_fold"/>
</dbReference>
<dbReference type="STRING" id="51031.W2TJF9"/>
<evidence type="ECO:0000259" key="1">
    <source>
        <dbReference type="Pfam" id="PF19913"/>
    </source>
</evidence>
<proteinExistence type="predicted"/>
<dbReference type="OMA" id="QKGRNSH"/>
<dbReference type="OrthoDB" id="5865303at2759"/>
<keyword evidence="3" id="KW-1185">Reference proteome</keyword>
<dbReference type="Pfam" id="PF19913">
    <property type="entry name" value="WCOB"/>
    <property type="match status" value="1"/>
</dbReference>
<dbReference type="Proteomes" id="UP000053676">
    <property type="component" value="Unassembled WGS sequence"/>
</dbReference>
<gene>
    <name evidence="2" type="ORF">NECAME_08594</name>
</gene>
<accession>W2TJF9</accession>
<name>W2TJF9_NECAM</name>
<sequence length="109" mass="12731">DVVRFVAFFDQYPVFRYPPRLKLLQLECANCKQFQKGRNSHLRVTNSKLSRTGLWHQVFDAFKFCFNFVFAPVVRVKNSIRLIVYRVVTCVAPGGRDAFSYSSNCIWTV</sequence>
<feature type="non-terminal residue" evidence="2">
    <location>
        <position position="1"/>
    </location>
</feature>
<dbReference type="EMBL" id="KI658779">
    <property type="protein sequence ID" value="ETN81286.1"/>
    <property type="molecule type" value="Genomic_DNA"/>
</dbReference>
<organism evidence="2 3">
    <name type="scientific">Necator americanus</name>
    <name type="common">Human hookworm</name>
    <dbReference type="NCBI Taxonomy" id="51031"/>
    <lineage>
        <taxon>Eukaryota</taxon>
        <taxon>Metazoa</taxon>
        <taxon>Ecdysozoa</taxon>
        <taxon>Nematoda</taxon>
        <taxon>Chromadorea</taxon>
        <taxon>Rhabditida</taxon>
        <taxon>Rhabditina</taxon>
        <taxon>Rhabditomorpha</taxon>
        <taxon>Strongyloidea</taxon>
        <taxon>Ancylostomatidae</taxon>
        <taxon>Bunostominae</taxon>
        <taxon>Necator</taxon>
    </lineage>
</organism>
<protein>
    <recommendedName>
        <fullName evidence="1">Wolframin OB-fold domain-containing protein</fullName>
    </recommendedName>
</protein>
<reference evidence="3" key="1">
    <citation type="journal article" date="2014" name="Nat. Genet.">
        <title>Genome of the human hookworm Necator americanus.</title>
        <authorList>
            <person name="Tang Y.T."/>
            <person name="Gao X."/>
            <person name="Rosa B.A."/>
            <person name="Abubucker S."/>
            <person name="Hallsworth-Pepin K."/>
            <person name="Martin J."/>
            <person name="Tyagi R."/>
            <person name="Heizer E."/>
            <person name="Zhang X."/>
            <person name="Bhonagiri-Palsikar V."/>
            <person name="Minx P."/>
            <person name="Warren W.C."/>
            <person name="Wang Q."/>
            <person name="Zhan B."/>
            <person name="Hotez P.J."/>
            <person name="Sternberg P.W."/>
            <person name="Dougall A."/>
            <person name="Gaze S.T."/>
            <person name="Mulvenna J."/>
            <person name="Sotillo J."/>
            <person name="Ranganathan S."/>
            <person name="Rabelo E.M."/>
            <person name="Wilson R.K."/>
            <person name="Felgner P.L."/>
            <person name="Bethony J."/>
            <person name="Hawdon J.M."/>
            <person name="Gasser R.B."/>
            <person name="Loukas A."/>
            <person name="Mitreva M."/>
        </authorList>
    </citation>
    <scope>NUCLEOTIDE SEQUENCE [LARGE SCALE GENOMIC DNA]</scope>
</reference>